<feature type="transmembrane region" description="Helical" evidence="9">
    <location>
        <begin position="39"/>
        <end position="57"/>
    </location>
</feature>
<dbReference type="Proteomes" id="UP001595829">
    <property type="component" value="Unassembled WGS sequence"/>
</dbReference>
<comment type="similarity">
    <text evidence="2">Belongs to the AzlC family.</text>
</comment>
<keyword evidence="3" id="KW-0813">Transport</keyword>
<proteinExistence type="inferred from homology"/>
<dbReference type="EMBL" id="JBHSJD010000007">
    <property type="protein sequence ID" value="MFC5022731.1"/>
    <property type="molecule type" value="Genomic_DNA"/>
</dbReference>
<evidence type="ECO:0000256" key="5">
    <source>
        <dbReference type="ARBA" id="ARBA00022692"/>
    </source>
</evidence>
<protein>
    <submittedName>
        <fullName evidence="10">AzlC family ABC transporter permease</fullName>
    </submittedName>
</protein>
<organism evidence="10 11">
    <name type="scientific">Streptomyces coeruleoprunus</name>
    <dbReference type="NCBI Taxonomy" id="285563"/>
    <lineage>
        <taxon>Bacteria</taxon>
        <taxon>Bacillati</taxon>
        <taxon>Actinomycetota</taxon>
        <taxon>Actinomycetes</taxon>
        <taxon>Kitasatosporales</taxon>
        <taxon>Streptomycetaceae</taxon>
        <taxon>Streptomyces</taxon>
    </lineage>
</organism>
<evidence type="ECO:0000256" key="9">
    <source>
        <dbReference type="SAM" id="Phobius"/>
    </source>
</evidence>
<feature type="transmembrane region" description="Helical" evidence="9">
    <location>
        <begin position="153"/>
        <end position="174"/>
    </location>
</feature>
<comment type="caution">
    <text evidence="10">The sequence shown here is derived from an EMBL/GenBank/DDBJ whole genome shotgun (WGS) entry which is preliminary data.</text>
</comment>
<keyword evidence="6 9" id="KW-1133">Transmembrane helix</keyword>
<evidence type="ECO:0000256" key="6">
    <source>
        <dbReference type="ARBA" id="ARBA00022989"/>
    </source>
</evidence>
<keyword evidence="11" id="KW-1185">Reference proteome</keyword>
<comment type="subcellular location">
    <subcellularLocation>
        <location evidence="1">Cell membrane</location>
        <topology evidence="1">Multi-pass membrane protein</topology>
    </subcellularLocation>
</comment>
<keyword evidence="7 9" id="KW-0472">Membrane</keyword>
<dbReference type="Pfam" id="PF03591">
    <property type="entry name" value="AzlC"/>
    <property type="match status" value="1"/>
</dbReference>
<accession>A0ABV9XER7</accession>
<dbReference type="InterPro" id="IPR011606">
    <property type="entry name" value="Brnchd-chn_aa_trnsp_permease"/>
</dbReference>
<name>A0ABV9XER7_9ACTN</name>
<evidence type="ECO:0000256" key="3">
    <source>
        <dbReference type="ARBA" id="ARBA00022448"/>
    </source>
</evidence>
<evidence type="ECO:0000313" key="11">
    <source>
        <dbReference type="Proteomes" id="UP001595829"/>
    </source>
</evidence>
<keyword evidence="5 9" id="KW-0812">Transmembrane</keyword>
<evidence type="ECO:0000256" key="1">
    <source>
        <dbReference type="ARBA" id="ARBA00004651"/>
    </source>
</evidence>
<keyword evidence="4" id="KW-1003">Cell membrane</keyword>
<feature type="region of interest" description="Disordered" evidence="8">
    <location>
        <begin position="1"/>
        <end position="31"/>
    </location>
</feature>
<evidence type="ECO:0000313" key="10">
    <source>
        <dbReference type="EMBL" id="MFC5022731.1"/>
    </source>
</evidence>
<feature type="transmembrane region" description="Helical" evidence="9">
    <location>
        <begin position="231"/>
        <end position="247"/>
    </location>
</feature>
<reference evidence="11" key="1">
    <citation type="journal article" date="2019" name="Int. J. Syst. Evol. Microbiol.">
        <title>The Global Catalogue of Microorganisms (GCM) 10K type strain sequencing project: providing services to taxonomists for standard genome sequencing and annotation.</title>
        <authorList>
            <consortium name="The Broad Institute Genomics Platform"/>
            <consortium name="The Broad Institute Genome Sequencing Center for Infectious Disease"/>
            <person name="Wu L."/>
            <person name="Ma J."/>
        </authorList>
    </citation>
    <scope>NUCLEOTIDE SEQUENCE [LARGE SCALE GENOMIC DNA]</scope>
    <source>
        <strain evidence="11">CGMCC 4.1648</strain>
    </source>
</reference>
<dbReference type="RefSeq" id="WP_345690591.1">
    <property type="nucleotide sequence ID" value="NZ_BAABIT010000001.1"/>
</dbReference>
<dbReference type="PANTHER" id="PTHR34979:SF1">
    <property type="entry name" value="INNER MEMBRANE PROTEIN YGAZ"/>
    <property type="match status" value="1"/>
</dbReference>
<dbReference type="PANTHER" id="PTHR34979">
    <property type="entry name" value="INNER MEMBRANE PROTEIN YGAZ"/>
    <property type="match status" value="1"/>
</dbReference>
<evidence type="ECO:0000256" key="7">
    <source>
        <dbReference type="ARBA" id="ARBA00023136"/>
    </source>
</evidence>
<sequence length="255" mass="26958">MAIPQVALGDPPRRATPPRPRSGSGSGSRSDARAALKDSASVGLGFLPLGLAFGALVTQSGLDWWWAGLSAALIYGGSFEFLLIGMVTAVAPLASIAVTAFMVNVRHVFYALSFPLHRVRGRLGKAYGTFALTDEAYALTAGAQARSWPGRRILWLQLFLHLYWAGSAVAGALLGSLIPAGVTGLDFALTALFTVLALDALRDLRGDLPTPVLALLSAVAARLLFPDRLLLAAFVLFTAGLLARHLLTARRARRA</sequence>
<evidence type="ECO:0000256" key="2">
    <source>
        <dbReference type="ARBA" id="ARBA00010735"/>
    </source>
</evidence>
<feature type="transmembrane region" description="Helical" evidence="9">
    <location>
        <begin position="90"/>
        <end position="112"/>
    </location>
</feature>
<evidence type="ECO:0000256" key="4">
    <source>
        <dbReference type="ARBA" id="ARBA00022475"/>
    </source>
</evidence>
<gene>
    <name evidence="10" type="ORF">ACFPM3_11370</name>
</gene>
<evidence type="ECO:0000256" key="8">
    <source>
        <dbReference type="SAM" id="MobiDB-lite"/>
    </source>
</evidence>